<dbReference type="Pfam" id="PF05347">
    <property type="entry name" value="Complex1_LYR"/>
    <property type="match status" value="1"/>
</dbReference>
<evidence type="ECO:0000256" key="1">
    <source>
        <dbReference type="ARBA" id="ARBA00004173"/>
    </source>
</evidence>
<comment type="subcellular location">
    <subcellularLocation>
        <location evidence="1">Mitochondrion</location>
    </subcellularLocation>
</comment>
<evidence type="ECO:0000256" key="7">
    <source>
        <dbReference type="SAM" id="MobiDB-lite"/>
    </source>
</evidence>
<organism evidence="9 10">
    <name type="scientific">Accipiter nisus</name>
    <name type="common">Eurasian sparrowhawk</name>
    <dbReference type="NCBI Taxonomy" id="211598"/>
    <lineage>
        <taxon>Eukaryota</taxon>
        <taxon>Metazoa</taxon>
        <taxon>Chordata</taxon>
        <taxon>Craniata</taxon>
        <taxon>Vertebrata</taxon>
        <taxon>Euteleostomi</taxon>
        <taxon>Archelosauria</taxon>
        <taxon>Archosauria</taxon>
        <taxon>Dinosauria</taxon>
        <taxon>Saurischia</taxon>
        <taxon>Theropoda</taxon>
        <taxon>Coelurosauria</taxon>
        <taxon>Aves</taxon>
        <taxon>Neognathae</taxon>
        <taxon>Neoaves</taxon>
        <taxon>Telluraves</taxon>
        <taxon>Accipitrimorphae</taxon>
        <taxon>Accipitriformes</taxon>
        <taxon>Accipitridae</taxon>
        <taxon>Accipitrinae</taxon>
        <taxon>Accipiter</taxon>
    </lineage>
</organism>
<evidence type="ECO:0000259" key="8">
    <source>
        <dbReference type="Pfam" id="PF05347"/>
    </source>
</evidence>
<dbReference type="InterPro" id="IPR045293">
    <property type="entry name" value="Complex1_LYR_LYRM2"/>
</dbReference>
<sequence length="91" mass="10391">MAASRLPPGALSLKQFLRRQQVLHLYRKILRAIRDVPAEADRHYLKDWAREEFRRNKDATEEVRVGKPQPRAPALGNGRCAGLSLSRGFVL</sequence>
<dbReference type="PANTHER" id="PTHR13675:SF0">
    <property type="entry name" value="LYR MOTIF-CONTAINING PROTEIN 2"/>
    <property type="match status" value="1"/>
</dbReference>
<evidence type="ECO:0000256" key="2">
    <source>
        <dbReference type="ARBA" id="ARBA00009508"/>
    </source>
</evidence>
<dbReference type="Proteomes" id="UP000694541">
    <property type="component" value="Unplaced"/>
</dbReference>
<comment type="similarity">
    <text evidence="2">Belongs to the complex I LYR family.</text>
</comment>
<evidence type="ECO:0000256" key="4">
    <source>
        <dbReference type="ARBA" id="ARBA00023128"/>
    </source>
</evidence>
<dbReference type="CDD" id="cd20262">
    <property type="entry name" value="Complex1_LYR_LYRM2"/>
    <property type="match status" value="1"/>
</dbReference>
<accession>A0A8B9MFA6</accession>
<keyword evidence="10" id="KW-1185">Reference proteome</keyword>
<reference evidence="9" key="1">
    <citation type="submission" date="2025-08" db="UniProtKB">
        <authorList>
            <consortium name="Ensembl"/>
        </authorList>
    </citation>
    <scope>IDENTIFICATION</scope>
</reference>
<protein>
    <recommendedName>
        <fullName evidence="5">LYR motif-containing protein 2</fullName>
    </recommendedName>
</protein>
<feature type="region of interest" description="Disordered" evidence="7">
    <location>
        <begin position="57"/>
        <end position="77"/>
    </location>
</feature>
<name>A0A8B9MFA6_9AVES</name>
<evidence type="ECO:0000256" key="6">
    <source>
        <dbReference type="ARBA" id="ARBA00044735"/>
    </source>
</evidence>
<reference evidence="9" key="2">
    <citation type="submission" date="2025-09" db="UniProtKB">
        <authorList>
            <consortium name="Ensembl"/>
        </authorList>
    </citation>
    <scope>IDENTIFICATION</scope>
</reference>
<dbReference type="InterPro" id="IPR008011">
    <property type="entry name" value="Complex1_LYR_dom"/>
</dbReference>
<proteinExistence type="inferred from homology"/>
<feature type="domain" description="Complex 1 LYR protein" evidence="8">
    <location>
        <begin position="20"/>
        <end position="65"/>
    </location>
</feature>
<dbReference type="PANTHER" id="PTHR13675">
    <property type="entry name" value="LYR MOTIF-CONTAINING PROTEIN 2"/>
    <property type="match status" value="1"/>
</dbReference>
<dbReference type="AlphaFoldDB" id="A0A8B9MFA6"/>
<evidence type="ECO:0000313" key="10">
    <source>
        <dbReference type="Proteomes" id="UP000694541"/>
    </source>
</evidence>
<evidence type="ECO:0000256" key="3">
    <source>
        <dbReference type="ARBA" id="ARBA00022946"/>
    </source>
</evidence>
<evidence type="ECO:0000256" key="5">
    <source>
        <dbReference type="ARBA" id="ARBA00026235"/>
    </source>
</evidence>
<keyword evidence="4" id="KW-0496">Mitochondrion</keyword>
<comment type="function">
    <text evidence="6">Involved in efficient integration of the N-module into mitochondrial respiratory chain complex I.</text>
</comment>
<evidence type="ECO:0000313" key="9">
    <source>
        <dbReference type="Ensembl" id="ENSANIP00000004482.1"/>
    </source>
</evidence>
<dbReference type="Ensembl" id="ENSANIT00000004625.1">
    <property type="protein sequence ID" value="ENSANIP00000004482.1"/>
    <property type="gene ID" value="ENSANIG00000003034.1"/>
</dbReference>
<keyword evidence="3" id="KW-0809">Transit peptide</keyword>
<dbReference type="GO" id="GO:0005739">
    <property type="term" value="C:mitochondrion"/>
    <property type="evidence" value="ECO:0007669"/>
    <property type="project" value="UniProtKB-SubCell"/>
</dbReference>